<organism evidence="1 2">
    <name type="scientific">Methylomusa anaerophila</name>
    <dbReference type="NCBI Taxonomy" id="1930071"/>
    <lineage>
        <taxon>Bacteria</taxon>
        <taxon>Bacillati</taxon>
        <taxon>Bacillota</taxon>
        <taxon>Negativicutes</taxon>
        <taxon>Selenomonadales</taxon>
        <taxon>Sporomusaceae</taxon>
        <taxon>Methylomusa</taxon>
    </lineage>
</organism>
<dbReference type="OrthoDB" id="1681932at2"/>
<dbReference type="AlphaFoldDB" id="A0A348AH53"/>
<evidence type="ECO:0000313" key="1">
    <source>
        <dbReference type="EMBL" id="BBB90401.1"/>
    </source>
</evidence>
<gene>
    <name evidence="1" type="ORF">MAMMFC1_01052</name>
</gene>
<keyword evidence="2" id="KW-1185">Reference proteome</keyword>
<dbReference type="KEGG" id="mana:MAMMFC1_01052"/>
<name>A0A348AH53_9FIRM</name>
<protein>
    <recommendedName>
        <fullName evidence="3">FlgN protein</fullName>
    </recommendedName>
</protein>
<sequence length="139" mass="15828">MVPVEEIQAGLAKKMAILEKISANIGTQRRFVQRREMKGLKRLLRDMDKLFDELAAVNQELRRNEQWKDMSCFRAAVGAIAAKQSEVLTSSAAMVQEAAMVRNHVAAQLRRLRAGRNITNRYVSCWLTRRPGGRFNQKG</sequence>
<evidence type="ECO:0008006" key="3">
    <source>
        <dbReference type="Google" id="ProtNLM"/>
    </source>
</evidence>
<dbReference type="Proteomes" id="UP000276437">
    <property type="component" value="Chromosome"/>
</dbReference>
<reference evidence="1 2" key="1">
    <citation type="journal article" date="2018" name="Int. J. Syst. Evol. Microbiol.">
        <title>Methylomusa anaerophila gen. nov., sp. nov., an anaerobic methanol-utilizing bacterium isolated from a microbial fuel cell.</title>
        <authorList>
            <person name="Amano N."/>
            <person name="Yamamuro A."/>
            <person name="Miyahara M."/>
            <person name="Kouzuma A."/>
            <person name="Abe T."/>
            <person name="Watanabe K."/>
        </authorList>
    </citation>
    <scope>NUCLEOTIDE SEQUENCE [LARGE SCALE GENOMIC DNA]</scope>
    <source>
        <strain evidence="1 2">MMFC1</strain>
    </source>
</reference>
<dbReference type="RefSeq" id="WP_126307085.1">
    <property type="nucleotide sequence ID" value="NZ_AP018449.1"/>
</dbReference>
<evidence type="ECO:0000313" key="2">
    <source>
        <dbReference type="Proteomes" id="UP000276437"/>
    </source>
</evidence>
<proteinExistence type="predicted"/>
<dbReference type="EMBL" id="AP018449">
    <property type="protein sequence ID" value="BBB90401.1"/>
    <property type="molecule type" value="Genomic_DNA"/>
</dbReference>
<accession>A0A348AH53</accession>